<keyword evidence="2" id="KW-0800">Toxin</keyword>
<evidence type="ECO:0000256" key="11">
    <source>
        <dbReference type="RuleBase" id="RU363034"/>
    </source>
</evidence>
<evidence type="ECO:0000256" key="7">
    <source>
        <dbReference type="ARBA" id="ARBA00023240"/>
    </source>
</evidence>
<evidence type="ECO:0000259" key="13">
    <source>
        <dbReference type="PROSITE" id="PS50240"/>
    </source>
</evidence>
<accession>A0A2H1VIC7</accession>
<dbReference type="Pfam" id="PF00089">
    <property type="entry name" value="Trypsin"/>
    <property type="match status" value="2"/>
</dbReference>
<keyword evidence="6" id="KW-1015">Disulfide bond</keyword>
<dbReference type="EMBL" id="ODYU01002727">
    <property type="protein sequence ID" value="SOQ40590.1"/>
    <property type="molecule type" value="Genomic_DNA"/>
</dbReference>
<evidence type="ECO:0000256" key="8">
    <source>
        <dbReference type="ARBA" id="ARBA00024195"/>
    </source>
</evidence>
<reference evidence="14" key="1">
    <citation type="submission" date="2016-07" db="EMBL/GenBank/DDBJ databases">
        <authorList>
            <person name="Bretaudeau A."/>
        </authorList>
    </citation>
    <scope>NUCLEOTIDE SEQUENCE</scope>
    <source>
        <strain evidence="14">Rice</strain>
        <tissue evidence="14">Whole body</tissue>
    </source>
</reference>
<dbReference type="PANTHER" id="PTHR24276:SF91">
    <property type="entry name" value="AT26814P-RELATED"/>
    <property type="match status" value="1"/>
</dbReference>
<evidence type="ECO:0000256" key="2">
    <source>
        <dbReference type="ARBA" id="ARBA00022656"/>
    </source>
</evidence>
<dbReference type="PROSITE" id="PS00134">
    <property type="entry name" value="TRYPSIN_HIS"/>
    <property type="match status" value="1"/>
</dbReference>
<keyword evidence="4 11" id="KW-0378">Hydrolase</keyword>
<sequence length="298" mass="31633">MRVLAILALCLAAVAAVPSSSQRIVGGSVTTISQYPSIASLLYTWNWSSYWQACGGTILNNRSILTAAHCTIGDAAGRWRIRVGSTWANSGGVVHNVAQNIVHPQYNQGGRYNNDIAILRSASTFSFNNNVQAGSIAGANYYPGDNQAAWAAGWGDTYAGSNAGSEQLRHVQVVVINQNHCRNQYANTIYTITDNMLCSGWPNGGRDQCQGDSGGPLYHNGIVVGVCSFGIGCAQAQYSGVNALHGGRDQCQGDSGGLLYHNGVVVGVCSFGEGCTDVRYPGVNARVSRYVNWIRSNS</sequence>
<keyword evidence="3 11" id="KW-0645">Protease</keyword>
<dbReference type="InterPro" id="IPR033116">
    <property type="entry name" value="TRYPSIN_SER"/>
</dbReference>
<dbReference type="PANTHER" id="PTHR24276">
    <property type="entry name" value="POLYSERASE-RELATED"/>
    <property type="match status" value="1"/>
</dbReference>
<dbReference type="GO" id="GO:0006508">
    <property type="term" value="P:proteolysis"/>
    <property type="evidence" value="ECO:0007669"/>
    <property type="project" value="UniProtKB-KW"/>
</dbReference>
<dbReference type="PROSITE" id="PS00135">
    <property type="entry name" value="TRYPSIN_SER"/>
    <property type="match status" value="1"/>
</dbReference>
<evidence type="ECO:0000256" key="3">
    <source>
        <dbReference type="ARBA" id="ARBA00022670"/>
    </source>
</evidence>
<dbReference type="GO" id="GO:0005576">
    <property type="term" value="C:extracellular region"/>
    <property type="evidence" value="ECO:0007669"/>
    <property type="project" value="UniProtKB-SubCell"/>
</dbReference>
<dbReference type="InterPro" id="IPR050430">
    <property type="entry name" value="Peptidase_S1"/>
</dbReference>
<dbReference type="InterPro" id="IPR009003">
    <property type="entry name" value="Peptidase_S1_PA"/>
</dbReference>
<proteinExistence type="inferred from homology"/>
<dbReference type="GO" id="GO:0090729">
    <property type="term" value="F:toxin activity"/>
    <property type="evidence" value="ECO:0007669"/>
    <property type="project" value="UniProtKB-KW"/>
</dbReference>
<keyword evidence="12" id="KW-0732">Signal</keyword>
<feature type="domain" description="Peptidase S1" evidence="13">
    <location>
        <begin position="24"/>
        <end position="298"/>
    </location>
</feature>
<dbReference type="InterPro" id="IPR018114">
    <property type="entry name" value="TRYPSIN_HIS"/>
</dbReference>
<evidence type="ECO:0000256" key="10">
    <source>
        <dbReference type="ARBA" id="ARBA00084094"/>
    </source>
</evidence>
<evidence type="ECO:0000313" key="14">
    <source>
        <dbReference type="EMBL" id="SOQ40590.1"/>
    </source>
</evidence>
<dbReference type="InterPro" id="IPR001254">
    <property type="entry name" value="Trypsin_dom"/>
</dbReference>
<gene>
    <name evidence="14" type="ORF">SFRICE_034459</name>
</gene>
<dbReference type="SMART" id="SM00020">
    <property type="entry name" value="Tryp_SPc"/>
    <property type="match status" value="1"/>
</dbReference>
<comment type="subcellular location">
    <subcellularLocation>
        <location evidence="1">Secreted</location>
        <location evidence="1">Extracellular space</location>
    </subcellularLocation>
</comment>
<feature type="chain" id="PRO_5013554218" evidence="12">
    <location>
        <begin position="17"/>
        <end position="298"/>
    </location>
</feature>
<comment type="function">
    <text evidence="9">Fibrinolytic activity; shows preferential cleavage of Arg-Gly bonds in all three fibrinogen chains. Contact with the caterpillars causes severe bleeding, due the anticoagulant effect of the protein.</text>
</comment>
<dbReference type="GO" id="GO:0004252">
    <property type="term" value="F:serine-type endopeptidase activity"/>
    <property type="evidence" value="ECO:0007669"/>
    <property type="project" value="InterPro"/>
</dbReference>
<dbReference type="InterPro" id="IPR001314">
    <property type="entry name" value="Peptidase_S1A"/>
</dbReference>
<dbReference type="PRINTS" id="PR00722">
    <property type="entry name" value="CHYMOTRYPSIN"/>
</dbReference>
<dbReference type="FunFam" id="2.40.10.10:FF:000068">
    <property type="entry name" value="transmembrane protease serine 2"/>
    <property type="match status" value="1"/>
</dbReference>
<dbReference type="FunFam" id="2.40.10.10:FF:000002">
    <property type="entry name" value="Transmembrane protease serine"/>
    <property type="match status" value="1"/>
</dbReference>
<dbReference type="SUPFAM" id="SSF50494">
    <property type="entry name" value="Trypsin-like serine proteases"/>
    <property type="match status" value="2"/>
</dbReference>
<dbReference type="Gene3D" id="2.40.10.10">
    <property type="entry name" value="Trypsin-like serine proteases"/>
    <property type="match status" value="3"/>
</dbReference>
<dbReference type="InterPro" id="IPR043504">
    <property type="entry name" value="Peptidase_S1_PA_chymotrypsin"/>
</dbReference>
<evidence type="ECO:0000256" key="6">
    <source>
        <dbReference type="ARBA" id="ARBA00023157"/>
    </source>
</evidence>
<dbReference type="AlphaFoldDB" id="A0A2H1VIC7"/>
<feature type="signal peptide" evidence="12">
    <location>
        <begin position="1"/>
        <end position="16"/>
    </location>
</feature>
<dbReference type="CDD" id="cd00190">
    <property type="entry name" value="Tryp_SPc"/>
    <property type="match status" value="1"/>
</dbReference>
<evidence type="ECO:0000256" key="1">
    <source>
        <dbReference type="ARBA" id="ARBA00004239"/>
    </source>
</evidence>
<evidence type="ECO:0000256" key="9">
    <source>
        <dbReference type="ARBA" id="ARBA00055534"/>
    </source>
</evidence>
<dbReference type="PROSITE" id="PS50240">
    <property type="entry name" value="TRYPSIN_DOM"/>
    <property type="match status" value="1"/>
</dbReference>
<comment type="similarity">
    <text evidence="8">Belongs to the peptidase S1 family. CLIP subfamily.</text>
</comment>
<evidence type="ECO:0000256" key="4">
    <source>
        <dbReference type="ARBA" id="ARBA00022801"/>
    </source>
</evidence>
<keyword evidence="7" id="KW-1199">Hemostasis impairing toxin</keyword>
<name>A0A2H1VIC7_SPOFR</name>
<protein>
    <submittedName>
        <fullName evidence="14">SFRICE_034459</fullName>
    </submittedName>
</protein>
<keyword evidence="10" id="KW-1205">Fibrinolytic toxin</keyword>
<evidence type="ECO:0000256" key="12">
    <source>
        <dbReference type="SAM" id="SignalP"/>
    </source>
</evidence>
<keyword evidence="5 11" id="KW-0720">Serine protease</keyword>
<evidence type="ECO:0000256" key="5">
    <source>
        <dbReference type="ARBA" id="ARBA00022825"/>
    </source>
</evidence>
<organism evidence="14">
    <name type="scientific">Spodoptera frugiperda</name>
    <name type="common">Fall armyworm</name>
    <dbReference type="NCBI Taxonomy" id="7108"/>
    <lineage>
        <taxon>Eukaryota</taxon>
        <taxon>Metazoa</taxon>
        <taxon>Ecdysozoa</taxon>
        <taxon>Arthropoda</taxon>
        <taxon>Hexapoda</taxon>
        <taxon>Insecta</taxon>
        <taxon>Pterygota</taxon>
        <taxon>Neoptera</taxon>
        <taxon>Endopterygota</taxon>
        <taxon>Lepidoptera</taxon>
        <taxon>Glossata</taxon>
        <taxon>Ditrysia</taxon>
        <taxon>Noctuoidea</taxon>
        <taxon>Noctuidae</taxon>
        <taxon>Amphipyrinae</taxon>
        <taxon>Spodoptera</taxon>
    </lineage>
</organism>